<dbReference type="EMBL" id="PYFQ01000011">
    <property type="protein sequence ID" value="PSK36395.1"/>
    <property type="molecule type" value="Genomic_DNA"/>
</dbReference>
<evidence type="ECO:0000256" key="1">
    <source>
        <dbReference type="ARBA" id="ARBA00009627"/>
    </source>
</evidence>
<dbReference type="Gene3D" id="1.25.40.990">
    <property type="match status" value="1"/>
</dbReference>
<organism evidence="4 5">
    <name type="scientific">Candidozyma pseudohaemuli</name>
    <dbReference type="NCBI Taxonomy" id="418784"/>
    <lineage>
        <taxon>Eukaryota</taxon>
        <taxon>Fungi</taxon>
        <taxon>Dikarya</taxon>
        <taxon>Ascomycota</taxon>
        <taxon>Saccharomycotina</taxon>
        <taxon>Pichiomycetes</taxon>
        <taxon>Metschnikowiaceae</taxon>
        <taxon>Candidozyma</taxon>
    </lineage>
</organism>
<dbReference type="Pfam" id="PF10075">
    <property type="entry name" value="CSN8_PSD8_EIF3K"/>
    <property type="match status" value="1"/>
</dbReference>
<evidence type="ECO:0000313" key="4">
    <source>
        <dbReference type="EMBL" id="PSK36395.1"/>
    </source>
</evidence>
<dbReference type="GO" id="GO:0008541">
    <property type="term" value="C:proteasome regulatory particle, lid subcomplex"/>
    <property type="evidence" value="ECO:0007669"/>
    <property type="project" value="EnsemblFungi"/>
</dbReference>
<dbReference type="InterPro" id="IPR033464">
    <property type="entry name" value="CSN8_PSD8_EIF3K"/>
</dbReference>
<gene>
    <name evidence="4" type="ORF">C7M61_003865</name>
</gene>
<name>A0A2P7YKC8_9ASCO</name>
<dbReference type="GO" id="GO:0005829">
    <property type="term" value="C:cytosol"/>
    <property type="evidence" value="ECO:0007669"/>
    <property type="project" value="TreeGrafter"/>
</dbReference>
<dbReference type="VEuPathDB" id="FungiDB:C7M61_003865"/>
<feature type="domain" description="PCI" evidence="3">
    <location>
        <begin position="77"/>
        <end position="251"/>
    </location>
</feature>
<dbReference type="GeneID" id="36567253"/>
<evidence type="ECO:0000313" key="5">
    <source>
        <dbReference type="Proteomes" id="UP000241107"/>
    </source>
</evidence>
<reference evidence="4 5" key="1">
    <citation type="submission" date="2018-03" db="EMBL/GenBank/DDBJ databases">
        <title>Candida pseudohaemulonii genome assembly and annotation.</title>
        <authorList>
            <person name="Munoz J.F."/>
            <person name="Gade L.G."/>
            <person name="Chow N.A."/>
            <person name="Litvintseva A.P."/>
            <person name="Loparev V.N."/>
            <person name="Cuomo C.A."/>
        </authorList>
    </citation>
    <scope>NUCLEOTIDE SEQUENCE [LARGE SCALE GENOMIC DNA]</scope>
    <source>
        <strain evidence="4 5">B12108</strain>
    </source>
</reference>
<dbReference type="PANTHER" id="PTHR12387">
    <property type="entry name" value="26S PROTEASOME NON-ATPASE REGULATORY SUBUNIT 8"/>
    <property type="match status" value="1"/>
</dbReference>
<dbReference type="Proteomes" id="UP000241107">
    <property type="component" value="Unassembled WGS sequence"/>
</dbReference>
<dbReference type="OrthoDB" id="8775810at2759"/>
<dbReference type="GO" id="GO:0043161">
    <property type="term" value="P:proteasome-mediated ubiquitin-dependent protein catabolic process"/>
    <property type="evidence" value="ECO:0007669"/>
    <property type="project" value="EnsemblFungi"/>
</dbReference>
<evidence type="ECO:0000259" key="3">
    <source>
        <dbReference type="PROSITE" id="PS50250"/>
    </source>
</evidence>
<proteinExistence type="inferred from homology"/>
<dbReference type="PROSITE" id="PS50250">
    <property type="entry name" value="PCI"/>
    <property type="match status" value="1"/>
</dbReference>
<evidence type="ECO:0000256" key="2">
    <source>
        <dbReference type="ARBA" id="ARBA00022942"/>
    </source>
</evidence>
<comment type="caution">
    <text evidence="4">The sequence shown here is derived from an EMBL/GenBank/DDBJ whole genome shotgun (WGS) entry which is preliminary data.</text>
</comment>
<keyword evidence="5" id="KW-1185">Reference proteome</keyword>
<dbReference type="GO" id="GO:0005634">
    <property type="term" value="C:nucleus"/>
    <property type="evidence" value="ECO:0007669"/>
    <property type="project" value="TreeGrafter"/>
</dbReference>
<dbReference type="STRING" id="418784.A0A2P7YKC8"/>
<accession>A0A2P7YKC8</accession>
<dbReference type="GO" id="GO:0034515">
    <property type="term" value="C:proteasome storage granule"/>
    <property type="evidence" value="ECO:0007669"/>
    <property type="project" value="EnsemblFungi"/>
</dbReference>
<dbReference type="InterPro" id="IPR006746">
    <property type="entry name" value="26S_Psome_Rpn12"/>
</dbReference>
<sequence length="277" mass="31971">MALSKLAGELYQLYDHDKYSECQRLLPPLKMELIKHNLLVPVPSNSQTKDQLNDLKISERILEIGALLSLLTHDYAGFENFFASLRPFYTSSKLHGKLETNTDATKIIALYLLYLLSQGLISKFHVELETIYNSPSYNVEQDKYLNYPIDLERNLMEGNYIKIWKLLQNESSLPSKEFHLFTQTLINTLRFEIAKSIEKTNDSIPVSNCRTLLYFPQEQSDKAFEEALKQDLEVEDWEFKNGVIYFNTKKSQGAFTADNSSIISNVLDYAEQIESIV</sequence>
<protein>
    <recommendedName>
        <fullName evidence="3">PCI domain-containing protein</fullName>
    </recommendedName>
</protein>
<dbReference type="InterPro" id="IPR000717">
    <property type="entry name" value="PCI_dom"/>
</dbReference>
<comment type="similarity">
    <text evidence="1">Belongs to the proteasome subunit S14 family.</text>
</comment>
<dbReference type="RefSeq" id="XP_024712500.1">
    <property type="nucleotide sequence ID" value="XM_024859198.1"/>
</dbReference>
<keyword evidence="2" id="KW-0647">Proteasome</keyword>
<dbReference type="PANTHER" id="PTHR12387:SF0">
    <property type="entry name" value="26S PROTEASOME NON-ATPASE REGULATORY SUBUNIT 8"/>
    <property type="match status" value="1"/>
</dbReference>
<dbReference type="AlphaFoldDB" id="A0A2P7YKC8"/>